<feature type="transmembrane region" description="Helical" evidence="7">
    <location>
        <begin position="176"/>
        <end position="196"/>
    </location>
</feature>
<evidence type="ECO:0000256" key="3">
    <source>
        <dbReference type="ARBA" id="ARBA00022692"/>
    </source>
</evidence>
<accession>A0A0F0L0L9</accession>
<dbReference type="PROSITE" id="PS50850">
    <property type="entry name" value="MFS"/>
    <property type="match status" value="1"/>
</dbReference>
<dbReference type="AlphaFoldDB" id="A0A0F0L0L9"/>
<gene>
    <name evidence="9" type="ORF">RN50_00570</name>
</gene>
<dbReference type="InterPro" id="IPR036259">
    <property type="entry name" value="MFS_trans_sf"/>
</dbReference>
<dbReference type="PANTHER" id="PTHR23519">
    <property type="entry name" value="AUTOPHAGY-RELATED PROTEIN 22"/>
    <property type="match status" value="1"/>
</dbReference>
<evidence type="ECO:0000313" key="10">
    <source>
        <dbReference type="Proteomes" id="UP000033572"/>
    </source>
</evidence>
<reference evidence="9 10" key="1">
    <citation type="submission" date="2015-02" db="EMBL/GenBank/DDBJ databases">
        <title>Draft genome sequences of ten Microbacterium spp. with emphasis on heavy metal contaminated environments.</title>
        <authorList>
            <person name="Corretto E."/>
        </authorList>
    </citation>
    <scope>NUCLEOTIDE SEQUENCE [LARGE SCALE GENOMIC DNA]</scope>
    <source>
        <strain evidence="9 10">DSM 12966</strain>
    </source>
</reference>
<dbReference type="Gene3D" id="1.20.1250.20">
    <property type="entry name" value="MFS general substrate transporter like domains"/>
    <property type="match status" value="2"/>
</dbReference>
<dbReference type="InterPro" id="IPR024671">
    <property type="entry name" value="Atg22-like"/>
</dbReference>
<evidence type="ECO:0000256" key="7">
    <source>
        <dbReference type="SAM" id="Phobius"/>
    </source>
</evidence>
<name>A0A0F0L0L9_9MICO</name>
<feature type="transmembrane region" description="Helical" evidence="7">
    <location>
        <begin position="217"/>
        <end position="238"/>
    </location>
</feature>
<feature type="transmembrane region" description="Helical" evidence="7">
    <location>
        <begin position="151"/>
        <end position="170"/>
    </location>
</feature>
<evidence type="ECO:0000256" key="1">
    <source>
        <dbReference type="ARBA" id="ARBA00004651"/>
    </source>
</evidence>
<protein>
    <submittedName>
        <fullName evidence="9">Vacuole effluxer Atg22 like protein</fullName>
    </submittedName>
</protein>
<dbReference type="GO" id="GO:0022857">
    <property type="term" value="F:transmembrane transporter activity"/>
    <property type="evidence" value="ECO:0007669"/>
    <property type="project" value="InterPro"/>
</dbReference>
<feature type="region of interest" description="Disordered" evidence="6">
    <location>
        <begin position="1"/>
        <end position="37"/>
    </location>
</feature>
<dbReference type="InterPro" id="IPR050495">
    <property type="entry name" value="ATG22/LtaA_families"/>
</dbReference>
<sequence length="493" mass="51699">MVTARTGAARRHHPFTPRGQTASMSESPHGGAAVEPAATSNSGAVGAIGLDLRGDDPAPRKQVFSWALWDWATQPFNTVILTFIFTALYLTTEAFLPPEIAGLGSADPIRTAAEADLASGLGLGSTIAGIAILLIAPVLGQRADAAGKQKLWLGIGTGALIACMLGLWFVEPTPSLFWLGVALISAGSVFGEIAAVNSNAMLIGIANPKTVGRISGLGWGFGYIGGIIALVLVIVFYMADWFGLSEDGGLPFRIIALGCAIWAIVFSIPIFLNVPEPSLGRPERKVGFFASYGLLVRDVVGLYRNPDTRQTFWFLLSSAVFRDGLGGVFAFGAIIAGQVFDFEFLELVIFGIAANLIAGISTIIAGRYDDRFGPKRIILISLAAMVVAGLAVFFLVDAGAIVFWTGGLLLCAFVGPAQAASRSFLARITPAGREGEIFGLYATTGRAASWMASGAWTLLIVLTGSTSFGILGIVLVLIAGFLLLLPVRATQQA</sequence>
<keyword evidence="2" id="KW-0813">Transport</keyword>
<feature type="transmembrane region" description="Helical" evidence="7">
    <location>
        <begin position="377"/>
        <end position="396"/>
    </location>
</feature>
<feature type="transmembrane region" description="Helical" evidence="7">
    <location>
        <begin position="468"/>
        <end position="487"/>
    </location>
</feature>
<dbReference type="SUPFAM" id="SSF103473">
    <property type="entry name" value="MFS general substrate transporter"/>
    <property type="match status" value="1"/>
</dbReference>
<keyword evidence="5 7" id="KW-0472">Membrane</keyword>
<feature type="transmembrane region" description="Helical" evidence="7">
    <location>
        <begin position="402"/>
        <end position="425"/>
    </location>
</feature>
<evidence type="ECO:0000256" key="5">
    <source>
        <dbReference type="ARBA" id="ARBA00023136"/>
    </source>
</evidence>
<organism evidence="9 10">
    <name type="scientific">Microbacterium foliorum</name>
    <dbReference type="NCBI Taxonomy" id="104336"/>
    <lineage>
        <taxon>Bacteria</taxon>
        <taxon>Bacillati</taxon>
        <taxon>Actinomycetota</taxon>
        <taxon>Actinomycetes</taxon>
        <taxon>Micrococcales</taxon>
        <taxon>Microbacteriaceae</taxon>
        <taxon>Microbacterium</taxon>
    </lineage>
</organism>
<feature type="transmembrane region" description="Helical" evidence="7">
    <location>
        <begin position="250"/>
        <end position="274"/>
    </location>
</feature>
<evidence type="ECO:0000256" key="2">
    <source>
        <dbReference type="ARBA" id="ARBA00022448"/>
    </source>
</evidence>
<keyword evidence="10" id="KW-1185">Reference proteome</keyword>
<dbReference type="GO" id="GO:0005886">
    <property type="term" value="C:plasma membrane"/>
    <property type="evidence" value="ECO:0007669"/>
    <property type="project" value="UniProtKB-SubCell"/>
</dbReference>
<comment type="subcellular location">
    <subcellularLocation>
        <location evidence="1">Cell membrane</location>
        <topology evidence="1">Multi-pass membrane protein</topology>
    </subcellularLocation>
</comment>
<feature type="transmembrane region" description="Helical" evidence="7">
    <location>
        <begin position="312"/>
        <end position="335"/>
    </location>
</feature>
<keyword evidence="3 7" id="KW-0812">Transmembrane</keyword>
<feature type="transmembrane region" description="Helical" evidence="7">
    <location>
        <begin position="117"/>
        <end position="139"/>
    </location>
</feature>
<dbReference type="Proteomes" id="UP000033572">
    <property type="component" value="Unassembled WGS sequence"/>
</dbReference>
<evidence type="ECO:0000256" key="6">
    <source>
        <dbReference type="SAM" id="MobiDB-lite"/>
    </source>
</evidence>
<evidence type="ECO:0000313" key="9">
    <source>
        <dbReference type="EMBL" id="KJL25111.1"/>
    </source>
</evidence>
<feature type="transmembrane region" description="Helical" evidence="7">
    <location>
        <begin position="347"/>
        <end position="365"/>
    </location>
</feature>
<proteinExistence type="predicted"/>
<dbReference type="EMBL" id="JYIU01000029">
    <property type="protein sequence ID" value="KJL25111.1"/>
    <property type="molecule type" value="Genomic_DNA"/>
</dbReference>
<dbReference type="PATRIC" id="fig|104336.4.peg.592"/>
<dbReference type="InterPro" id="IPR020846">
    <property type="entry name" value="MFS_dom"/>
</dbReference>
<evidence type="ECO:0000256" key="4">
    <source>
        <dbReference type="ARBA" id="ARBA00022989"/>
    </source>
</evidence>
<keyword evidence="4 7" id="KW-1133">Transmembrane helix</keyword>
<feature type="domain" description="Major facilitator superfamily (MFS) profile" evidence="8">
    <location>
        <begin position="311"/>
        <end position="493"/>
    </location>
</feature>
<dbReference type="Pfam" id="PF11700">
    <property type="entry name" value="ATG22"/>
    <property type="match status" value="1"/>
</dbReference>
<evidence type="ECO:0000259" key="8">
    <source>
        <dbReference type="PROSITE" id="PS50850"/>
    </source>
</evidence>
<comment type="caution">
    <text evidence="9">The sequence shown here is derived from an EMBL/GenBank/DDBJ whole genome shotgun (WGS) entry which is preliminary data.</text>
</comment>
<feature type="transmembrane region" description="Helical" evidence="7">
    <location>
        <begin position="76"/>
        <end position="97"/>
    </location>
</feature>
<feature type="transmembrane region" description="Helical" evidence="7">
    <location>
        <begin position="437"/>
        <end position="462"/>
    </location>
</feature>
<dbReference type="PANTHER" id="PTHR23519:SF1">
    <property type="entry name" value="AUTOPHAGY-RELATED PROTEIN 22"/>
    <property type="match status" value="1"/>
</dbReference>